<protein>
    <submittedName>
        <fullName evidence="5">SDR family NAD(P)-dependent oxidoreductase</fullName>
        <ecNumber evidence="5">1.-.-.-</ecNumber>
    </submittedName>
</protein>
<evidence type="ECO:0000256" key="3">
    <source>
        <dbReference type="RuleBase" id="RU000363"/>
    </source>
</evidence>
<sequence length="247" mass="27030">MRRVLLITGASSGVGLSLAKHLSNRYEVVAVARREERMQEELGKLRVTLRQTDLSDPVQVSSLVDWLNSEYGHIPYVINNAGVNMRSPVDVLDADQLNRSMMVNALAPFAILHGLLPGMKTNNFGRVINITSGAPLNCFPEYSAYSASKAALNAITVTCAKECAELNIRINLMSPGPVRTEMAPNATMDPSACHPTVDYLLGLGEHGPTGRFFWLGYEIPLFPNLEGIDWMGGKADSRFKNVLEAPE</sequence>
<comment type="similarity">
    <text evidence="1 3">Belongs to the short-chain dehydrogenases/reductases (SDR) family.</text>
</comment>
<evidence type="ECO:0000256" key="2">
    <source>
        <dbReference type="ARBA" id="ARBA00023002"/>
    </source>
</evidence>
<dbReference type="InterPro" id="IPR036291">
    <property type="entry name" value="NAD(P)-bd_dom_sf"/>
</dbReference>
<dbReference type="InterPro" id="IPR057326">
    <property type="entry name" value="KR_dom"/>
</dbReference>
<dbReference type="Gene3D" id="3.40.50.720">
    <property type="entry name" value="NAD(P)-binding Rossmann-like Domain"/>
    <property type="match status" value="1"/>
</dbReference>
<dbReference type="InterPro" id="IPR002347">
    <property type="entry name" value="SDR_fam"/>
</dbReference>
<evidence type="ECO:0000256" key="1">
    <source>
        <dbReference type="ARBA" id="ARBA00006484"/>
    </source>
</evidence>
<feature type="domain" description="Ketoreductase" evidence="4">
    <location>
        <begin position="3"/>
        <end position="181"/>
    </location>
</feature>
<dbReference type="RefSeq" id="WP_348260850.1">
    <property type="nucleotide sequence ID" value="NZ_CP121196.1"/>
</dbReference>
<proteinExistence type="inferred from homology"/>
<organism evidence="5">
    <name type="scientific">Telmatobacter sp. DSM 110680</name>
    <dbReference type="NCBI Taxonomy" id="3036704"/>
    <lineage>
        <taxon>Bacteria</taxon>
        <taxon>Pseudomonadati</taxon>
        <taxon>Acidobacteriota</taxon>
        <taxon>Terriglobia</taxon>
        <taxon>Terriglobales</taxon>
        <taxon>Acidobacteriaceae</taxon>
        <taxon>Telmatobacter</taxon>
    </lineage>
</organism>
<dbReference type="PANTHER" id="PTHR44196:SF1">
    <property type="entry name" value="DEHYDROGENASE_REDUCTASE SDR FAMILY MEMBER 7B"/>
    <property type="match status" value="1"/>
</dbReference>
<dbReference type="SUPFAM" id="SSF51735">
    <property type="entry name" value="NAD(P)-binding Rossmann-fold domains"/>
    <property type="match status" value="1"/>
</dbReference>
<name>A0AAU7DFM2_9BACT</name>
<gene>
    <name evidence="5" type="ORF">P8935_13660</name>
</gene>
<dbReference type="Pfam" id="PF00106">
    <property type="entry name" value="adh_short"/>
    <property type="match status" value="1"/>
</dbReference>
<dbReference type="SMART" id="SM00822">
    <property type="entry name" value="PKS_KR"/>
    <property type="match status" value="1"/>
</dbReference>
<dbReference type="GO" id="GO:0016020">
    <property type="term" value="C:membrane"/>
    <property type="evidence" value="ECO:0007669"/>
    <property type="project" value="TreeGrafter"/>
</dbReference>
<dbReference type="PANTHER" id="PTHR44196">
    <property type="entry name" value="DEHYDROGENASE/REDUCTASE SDR FAMILY MEMBER 7B"/>
    <property type="match status" value="1"/>
</dbReference>
<dbReference type="PRINTS" id="PR00080">
    <property type="entry name" value="SDRFAMILY"/>
</dbReference>
<reference evidence="5" key="1">
    <citation type="submission" date="2023-03" db="EMBL/GenBank/DDBJ databases">
        <title>Edaphobacter sp.</title>
        <authorList>
            <person name="Huber K.J."/>
            <person name="Papendorf J."/>
            <person name="Pilke C."/>
            <person name="Bunk B."/>
            <person name="Sproeer C."/>
            <person name="Pester M."/>
        </authorList>
    </citation>
    <scope>NUCLEOTIDE SEQUENCE</scope>
    <source>
        <strain evidence="5">DSM 110680</strain>
    </source>
</reference>
<dbReference type="GO" id="GO:0016491">
    <property type="term" value="F:oxidoreductase activity"/>
    <property type="evidence" value="ECO:0007669"/>
    <property type="project" value="UniProtKB-KW"/>
</dbReference>
<dbReference type="CDD" id="cd05233">
    <property type="entry name" value="SDR_c"/>
    <property type="match status" value="1"/>
</dbReference>
<keyword evidence="2 5" id="KW-0560">Oxidoreductase</keyword>
<evidence type="ECO:0000313" key="5">
    <source>
        <dbReference type="EMBL" id="XBH15616.1"/>
    </source>
</evidence>
<dbReference type="PRINTS" id="PR00081">
    <property type="entry name" value="GDHRDH"/>
</dbReference>
<dbReference type="AlphaFoldDB" id="A0AAU7DFM2"/>
<accession>A0AAU7DFM2</accession>
<evidence type="ECO:0000259" key="4">
    <source>
        <dbReference type="SMART" id="SM00822"/>
    </source>
</evidence>
<dbReference type="EMBL" id="CP121196">
    <property type="protein sequence ID" value="XBH15616.1"/>
    <property type="molecule type" value="Genomic_DNA"/>
</dbReference>
<dbReference type="EC" id="1.-.-.-" evidence="5"/>